<name>A0A852LDH9_9AVES</name>
<feature type="compositionally biased region" description="Polar residues" evidence="2">
    <location>
        <begin position="1"/>
        <end position="10"/>
    </location>
</feature>
<evidence type="ECO:0000256" key="2">
    <source>
        <dbReference type="SAM" id="MobiDB-lite"/>
    </source>
</evidence>
<evidence type="ECO:0000256" key="1">
    <source>
        <dbReference type="SAM" id="Coils"/>
    </source>
</evidence>
<organism evidence="3 4">
    <name type="scientific">Centropus bengalensis</name>
    <name type="common">lesser coucal</name>
    <dbReference type="NCBI Taxonomy" id="1463675"/>
    <lineage>
        <taxon>Eukaryota</taxon>
        <taxon>Metazoa</taxon>
        <taxon>Chordata</taxon>
        <taxon>Craniata</taxon>
        <taxon>Vertebrata</taxon>
        <taxon>Euteleostomi</taxon>
        <taxon>Archelosauria</taxon>
        <taxon>Archosauria</taxon>
        <taxon>Dinosauria</taxon>
        <taxon>Saurischia</taxon>
        <taxon>Theropoda</taxon>
        <taxon>Coelurosauria</taxon>
        <taxon>Aves</taxon>
        <taxon>Neognathae</taxon>
        <taxon>Neoaves</taxon>
        <taxon>Otidimorphae</taxon>
        <taxon>Cuculiformes</taxon>
        <taxon>Centropidae</taxon>
        <taxon>Centropus</taxon>
    </lineage>
</organism>
<dbReference type="GO" id="GO:0000281">
    <property type="term" value="P:mitotic cytokinesis"/>
    <property type="evidence" value="ECO:0007669"/>
    <property type="project" value="InterPro"/>
</dbReference>
<dbReference type="PANTHER" id="PTHR14739:SF9">
    <property type="entry name" value="MICROTUBULE-ASSOCIATED PROTEIN 9"/>
    <property type="match status" value="1"/>
</dbReference>
<feature type="non-terminal residue" evidence="3">
    <location>
        <position position="297"/>
    </location>
</feature>
<feature type="non-terminal residue" evidence="3">
    <location>
        <position position="1"/>
    </location>
</feature>
<feature type="region of interest" description="Disordered" evidence="2">
    <location>
        <begin position="1"/>
        <end position="20"/>
    </location>
</feature>
<dbReference type="GO" id="GO:0000235">
    <property type="term" value="C:astral microtubule"/>
    <property type="evidence" value="ECO:0007669"/>
    <property type="project" value="TreeGrafter"/>
</dbReference>
<dbReference type="GO" id="GO:1902412">
    <property type="term" value="P:regulation of mitotic cytokinesis"/>
    <property type="evidence" value="ECO:0007669"/>
    <property type="project" value="TreeGrafter"/>
</dbReference>
<keyword evidence="4" id="KW-1185">Reference proteome</keyword>
<reference evidence="3 4" key="1">
    <citation type="submission" date="2020-02" db="EMBL/GenBank/DDBJ databases">
        <title>Bird 10,000 Genomes (B10K) Project - Family phase.</title>
        <authorList>
            <person name="Zhang G."/>
        </authorList>
    </citation>
    <scope>NUCLEOTIDE SEQUENCE [LARGE SCALE GENOMIC DNA]</scope>
    <source>
        <strain evidence="3">B10K-DU-017-21</strain>
    </source>
</reference>
<protein>
    <submittedName>
        <fullName evidence="3">MAP9 protein</fullName>
    </submittedName>
</protein>
<dbReference type="GO" id="GO:0008017">
    <property type="term" value="F:microtubule binding"/>
    <property type="evidence" value="ECO:0007669"/>
    <property type="project" value="TreeGrafter"/>
</dbReference>
<dbReference type="AlphaFoldDB" id="A0A852LDH9"/>
<comment type="caution">
    <text evidence="3">The sequence shown here is derived from an EMBL/GenBank/DDBJ whole genome shotgun (WGS) entry which is preliminary data.</text>
</comment>
<accession>A0A852LDH9</accession>
<feature type="coiled-coil region" evidence="1">
    <location>
        <begin position="210"/>
        <end position="292"/>
    </location>
</feature>
<dbReference type="InterPro" id="IPR026106">
    <property type="entry name" value="MAP9"/>
</dbReference>
<keyword evidence="1" id="KW-0175">Coiled coil</keyword>
<dbReference type="Proteomes" id="UP000632886">
    <property type="component" value="Unassembled WGS sequence"/>
</dbReference>
<dbReference type="GO" id="GO:0090307">
    <property type="term" value="P:mitotic spindle assembly"/>
    <property type="evidence" value="ECO:0007669"/>
    <property type="project" value="TreeGrafter"/>
</dbReference>
<proteinExistence type="predicted"/>
<dbReference type="EMBL" id="WBNK01000023">
    <property type="protein sequence ID" value="NXX87976.1"/>
    <property type="molecule type" value="Genomic_DNA"/>
</dbReference>
<gene>
    <name evidence="3" type="primary">Map9</name>
    <name evidence="3" type="ORF">CENBEN_R04427</name>
</gene>
<dbReference type="PANTHER" id="PTHR14739">
    <property type="entry name" value="MICROTUBULE-ASSOCIATED PROTEIN 9"/>
    <property type="match status" value="1"/>
</dbReference>
<sequence length="297" mass="34344">DQDQRISTSDSKLEENGRKSPSVIEVMMTSVYEKTILLEKSTDGSTDAAVNAVEGQIVTHTIEAVSVNDQTEHGGRKNTSKKSVKERYLISATINGKFINMFISWYFYSSLSSAHSKKKVKAIPSATQVSSQYLGTLKVLEDKPEQNSTEFDKADSLRAAIFQNWLEKKRAFLLEVKRIEKRKAEYLRNDAEKKEAVKREEAIASFEAWKKKKEIEAKKLNEKKKLEELKKKNKAAEESEEKIEAAQKVVLNVNEKKEEYIKQKKAEKILERRKQEEEQAMIEERNKKATEEYERWL</sequence>
<evidence type="ECO:0000313" key="4">
    <source>
        <dbReference type="Proteomes" id="UP000632886"/>
    </source>
</evidence>
<evidence type="ECO:0000313" key="3">
    <source>
        <dbReference type="EMBL" id="NXX87976.1"/>
    </source>
</evidence>